<feature type="domain" description="TLDc" evidence="1">
    <location>
        <begin position="9"/>
        <end position="162"/>
    </location>
</feature>
<organism evidence="4">
    <name type="scientific">Brugia timori</name>
    <dbReference type="NCBI Taxonomy" id="42155"/>
    <lineage>
        <taxon>Eukaryota</taxon>
        <taxon>Metazoa</taxon>
        <taxon>Ecdysozoa</taxon>
        <taxon>Nematoda</taxon>
        <taxon>Chromadorea</taxon>
        <taxon>Rhabditida</taxon>
        <taxon>Spirurina</taxon>
        <taxon>Spiruromorpha</taxon>
        <taxon>Filarioidea</taxon>
        <taxon>Onchocercidae</taxon>
        <taxon>Brugia</taxon>
    </lineage>
</organism>
<name>A0A0R3R384_9BILA</name>
<dbReference type="AlphaFoldDB" id="A0A0R3R384"/>
<keyword evidence="3" id="KW-1185">Reference proteome</keyword>
<dbReference type="PROSITE" id="PS51886">
    <property type="entry name" value="TLDC"/>
    <property type="match status" value="1"/>
</dbReference>
<dbReference type="WBParaSite" id="BTMF_0001447401-mRNA-1">
    <property type="protein sequence ID" value="BTMF_0001447401-mRNA-1"/>
    <property type="gene ID" value="BTMF_0001447401"/>
</dbReference>
<evidence type="ECO:0000313" key="2">
    <source>
        <dbReference type="EMBL" id="VDO42736.1"/>
    </source>
</evidence>
<evidence type="ECO:0000259" key="1">
    <source>
        <dbReference type="PROSITE" id="PS51886"/>
    </source>
</evidence>
<dbReference type="PANTHER" id="PTHR23354">
    <property type="entry name" value="NUCLEOLAR PROTEIN 7/ESTROGEN RECEPTOR COACTIVATOR-RELATED"/>
    <property type="match status" value="1"/>
</dbReference>
<dbReference type="EMBL" id="UZAG01019196">
    <property type="protein sequence ID" value="VDO42736.1"/>
    <property type="molecule type" value="Genomic_DNA"/>
</dbReference>
<dbReference type="Proteomes" id="UP000280834">
    <property type="component" value="Unassembled WGS sequence"/>
</dbReference>
<protein>
    <submittedName>
        <fullName evidence="4">TLDc domain-containing protein</fullName>
    </submittedName>
</protein>
<dbReference type="PANTHER" id="PTHR23354:SF122">
    <property type="entry name" value="GTPASE-ACTIVATING PROTEIN SKYWALKER"/>
    <property type="match status" value="1"/>
</dbReference>
<reference evidence="2 3" key="2">
    <citation type="submission" date="2018-11" db="EMBL/GenBank/DDBJ databases">
        <authorList>
            <consortium name="Pathogen Informatics"/>
        </authorList>
    </citation>
    <scope>NUCLEOTIDE SEQUENCE [LARGE SCALE GENOMIC DNA]</scope>
</reference>
<dbReference type="InterPro" id="IPR006571">
    <property type="entry name" value="TLDc_dom"/>
</dbReference>
<proteinExistence type="predicted"/>
<sequence>MYIKPFISSIISSETAFKLMCYLPEKYQLKTPMLIYHLCDDGTSFYRLWTKIDEAESTLLIIKTDKSEILGAFCDEPWGNRIKTCERGNGKYFGGGLSFVWNLDDNNQVNKYDWKENQAECFMAAPCGREPTVLMVRFLKFTFLYHLYMQHTTVSKTYAPWF</sequence>
<dbReference type="SMART" id="SM00584">
    <property type="entry name" value="TLDc"/>
    <property type="match status" value="1"/>
</dbReference>
<dbReference type="Pfam" id="PF07534">
    <property type="entry name" value="TLD"/>
    <property type="match status" value="1"/>
</dbReference>
<dbReference type="STRING" id="42155.A0A0R3R384"/>
<evidence type="ECO:0000313" key="4">
    <source>
        <dbReference type="WBParaSite" id="BTMF_0001447401-mRNA-1"/>
    </source>
</evidence>
<evidence type="ECO:0000313" key="3">
    <source>
        <dbReference type="Proteomes" id="UP000280834"/>
    </source>
</evidence>
<accession>A0A0R3R384</accession>
<reference evidence="4" key="1">
    <citation type="submission" date="2017-02" db="UniProtKB">
        <authorList>
            <consortium name="WormBaseParasite"/>
        </authorList>
    </citation>
    <scope>IDENTIFICATION</scope>
</reference>
<gene>
    <name evidence="2" type="ORF">BTMF_LOCUS12470</name>
</gene>